<dbReference type="Gramene" id="TraesJUL7B03G04309460.1">
    <property type="protein sequence ID" value="TraesJUL7B03G04309460.1.CDS1"/>
    <property type="gene ID" value="TraesJUL7B03G04309460"/>
</dbReference>
<reference evidence="2" key="1">
    <citation type="submission" date="2018-08" db="EMBL/GenBank/DDBJ databases">
        <authorList>
            <person name="Rossello M."/>
        </authorList>
    </citation>
    <scope>NUCLEOTIDE SEQUENCE [LARGE SCALE GENOMIC DNA]</scope>
    <source>
        <strain evidence="2">cv. Chinese Spring</strain>
    </source>
</reference>
<accession>A0A3B6SUM4</accession>
<reference evidence="2" key="2">
    <citation type="submission" date="2018-10" db="UniProtKB">
        <authorList>
            <consortium name="EnsemblPlants"/>
        </authorList>
    </citation>
    <scope>IDENTIFICATION</scope>
</reference>
<feature type="signal peptide" evidence="1">
    <location>
        <begin position="1"/>
        <end position="29"/>
    </location>
</feature>
<feature type="chain" id="PRO_5043181164" description="Acidic protein" evidence="1">
    <location>
        <begin position="30"/>
        <end position="163"/>
    </location>
</feature>
<name>A0A3B6SUM4_WHEAT</name>
<sequence length="163" mass="17825">MGSIKRNYSGWAVLHVVAGILLVAGAVMAEGRSTSCIAQCPNRKGLTACLYRCWFGCTPLHLDLADQESTQDVVLLTASEAECAAYCKTHARDLPGKYSACMVMCRSRPDAADDKILHINDGKEEEMLQEDVKAQLGTTACDECGNTTEFMEYMSCLIRNNCD</sequence>
<dbReference type="Gramene" id="TraesCS7B02G492800.1">
    <property type="protein sequence ID" value="TraesCS7B02G492800.1.cds1"/>
    <property type="gene ID" value="TraesCS7B02G492800"/>
</dbReference>
<keyword evidence="3" id="KW-1185">Reference proteome</keyword>
<dbReference type="AlphaFoldDB" id="A0A3B6SUM4"/>
<evidence type="ECO:0000313" key="2">
    <source>
        <dbReference type="EnsemblPlants" id="TraesCS7B02G492800.1.cds1"/>
    </source>
</evidence>
<dbReference type="Proteomes" id="UP000019116">
    <property type="component" value="Chromosome 7B"/>
</dbReference>
<evidence type="ECO:0008006" key="4">
    <source>
        <dbReference type="Google" id="ProtNLM"/>
    </source>
</evidence>
<keyword evidence="1" id="KW-0732">Signal</keyword>
<organism evidence="2">
    <name type="scientific">Triticum aestivum</name>
    <name type="common">Wheat</name>
    <dbReference type="NCBI Taxonomy" id="4565"/>
    <lineage>
        <taxon>Eukaryota</taxon>
        <taxon>Viridiplantae</taxon>
        <taxon>Streptophyta</taxon>
        <taxon>Embryophyta</taxon>
        <taxon>Tracheophyta</taxon>
        <taxon>Spermatophyta</taxon>
        <taxon>Magnoliopsida</taxon>
        <taxon>Liliopsida</taxon>
        <taxon>Poales</taxon>
        <taxon>Poaceae</taxon>
        <taxon>BOP clade</taxon>
        <taxon>Pooideae</taxon>
        <taxon>Triticodae</taxon>
        <taxon>Triticeae</taxon>
        <taxon>Triticinae</taxon>
        <taxon>Triticum</taxon>
    </lineage>
</organism>
<dbReference type="Gramene" id="TraesCS7B03G1335000.1">
    <property type="protein sequence ID" value="TraesCS7B03G1335000.1.CDS1"/>
    <property type="gene ID" value="TraesCS7B03G1335000"/>
</dbReference>
<dbReference type="EnsemblPlants" id="TraesCS7B02G492800.1">
    <property type="protein sequence ID" value="TraesCS7B02G492800.1.cds1"/>
    <property type="gene ID" value="TraesCS7B02G492800"/>
</dbReference>
<evidence type="ECO:0000313" key="3">
    <source>
        <dbReference type="Proteomes" id="UP000019116"/>
    </source>
</evidence>
<evidence type="ECO:0000256" key="1">
    <source>
        <dbReference type="SAM" id="SignalP"/>
    </source>
</evidence>
<dbReference type="Gramene" id="TraesARI7B03G04017870.1">
    <property type="protein sequence ID" value="TraesARI7B03G04017870.1.CDS1"/>
    <property type="gene ID" value="TraesARI7B03G04017870"/>
</dbReference>
<proteinExistence type="predicted"/>
<protein>
    <recommendedName>
        <fullName evidence="4">Acidic protein</fullName>
    </recommendedName>
</protein>